<dbReference type="PROSITE" id="PS50088">
    <property type="entry name" value="ANK_REPEAT"/>
    <property type="match status" value="1"/>
</dbReference>
<gene>
    <name evidence="2" type="ORF">L484_016295</name>
</gene>
<dbReference type="Gene3D" id="1.25.40.20">
    <property type="entry name" value="Ankyrin repeat-containing domain"/>
    <property type="match status" value="1"/>
</dbReference>
<evidence type="ECO:0000313" key="2">
    <source>
        <dbReference type="EMBL" id="EXB91225.1"/>
    </source>
</evidence>
<dbReference type="PROSITE" id="PS50297">
    <property type="entry name" value="ANK_REP_REGION"/>
    <property type="match status" value="1"/>
</dbReference>
<protein>
    <submittedName>
        <fullName evidence="2">Uncharacterized protein</fullName>
    </submittedName>
</protein>
<dbReference type="PANTHER" id="PTHR24121:SF30">
    <property type="entry name" value="ANKYRIN REPEAT-CONTAINING PROTEIN ITN1-LIKE"/>
    <property type="match status" value="1"/>
</dbReference>
<reference evidence="3" key="1">
    <citation type="submission" date="2013-01" db="EMBL/GenBank/DDBJ databases">
        <title>Draft Genome Sequence of a Mulberry Tree, Morus notabilis C.K. Schneid.</title>
        <authorList>
            <person name="He N."/>
            <person name="Zhao S."/>
        </authorList>
    </citation>
    <scope>NUCLEOTIDE SEQUENCE</scope>
</reference>
<dbReference type="AlphaFoldDB" id="W9RGY1"/>
<name>W9RGY1_9ROSA</name>
<dbReference type="SMART" id="SM00248">
    <property type="entry name" value="ANK"/>
    <property type="match status" value="4"/>
</dbReference>
<keyword evidence="1" id="KW-0040">ANK repeat</keyword>
<dbReference type="Pfam" id="PF00023">
    <property type="entry name" value="Ank"/>
    <property type="match status" value="1"/>
</dbReference>
<proteinExistence type="predicted"/>
<accession>W9RGY1</accession>
<organism evidence="2 3">
    <name type="scientific">Morus notabilis</name>
    <dbReference type="NCBI Taxonomy" id="981085"/>
    <lineage>
        <taxon>Eukaryota</taxon>
        <taxon>Viridiplantae</taxon>
        <taxon>Streptophyta</taxon>
        <taxon>Embryophyta</taxon>
        <taxon>Tracheophyta</taxon>
        <taxon>Spermatophyta</taxon>
        <taxon>Magnoliopsida</taxon>
        <taxon>eudicotyledons</taxon>
        <taxon>Gunneridae</taxon>
        <taxon>Pentapetalae</taxon>
        <taxon>rosids</taxon>
        <taxon>fabids</taxon>
        <taxon>Rosales</taxon>
        <taxon>Moraceae</taxon>
        <taxon>Moreae</taxon>
        <taxon>Morus</taxon>
    </lineage>
</organism>
<dbReference type="eggNOG" id="ENOG502SGF8">
    <property type="taxonomic scope" value="Eukaryota"/>
</dbReference>
<keyword evidence="3" id="KW-1185">Reference proteome</keyword>
<dbReference type="PANTHER" id="PTHR24121">
    <property type="entry name" value="NO MECHANORECEPTOR POTENTIAL C, ISOFORM D-RELATED"/>
    <property type="match status" value="1"/>
</dbReference>
<dbReference type="STRING" id="981085.W9RGY1"/>
<dbReference type="Proteomes" id="UP000030645">
    <property type="component" value="Unassembled WGS sequence"/>
</dbReference>
<dbReference type="SUPFAM" id="SSF48403">
    <property type="entry name" value="Ankyrin repeat"/>
    <property type="match status" value="1"/>
</dbReference>
<feature type="repeat" description="ANK" evidence="1">
    <location>
        <begin position="67"/>
        <end position="91"/>
    </location>
</feature>
<dbReference type="Pfam" id="PF12796">
    <property type="entry name" value="Ank_2"/>
    <property type="match status" value="1"/>
</dbReference>
<evidence type="ECO:0000256" key="1">
    <source>
        <dbReference type="PROSITE-ProRule" id="PRU00023"/>
    </source>
</evidence>
<dbReference type="InterPro" id="IPR036770">
    <property type="entry name" value="Ankyrin_rpt-contain_sf"/>
</dbReference>
<dbReference type="InterPro" id="IPR002110">
    <property type="entry name" value="Ankyrin_rpt"/>
</dbReference>
<evidence type="ECO:0000313" key="3">
    <source>
        <dbReference type="Proteomes" id="UP000030645"/>
    </source>
</evidence>
<dbReference type="EMBL" id="KE345044">
    <property type="protein sequence ID" value="EXB91225.1"/>
    <property type="molecule type" value="Genomic_DNA"/>
</dbReference>
<sequence length="149" mass="16287">MDPALLHLAAASGDETIFEIFSKSDALLKETLEKNSVLHVATLHKQGHIVEKILQSHGSLLYHKNSGGDTALHVAARIGCREIAKLLIDHGRLGETAAVVSGQKKDHPKVMKMVNLKKDSVLHDAVRNGHLSVVKLLIEEDCELALCYE</sequence>